<protein>
    <submittedName>
        <fullName evidence="2">Uncharacterized protein</fullName>
    </submittedName>
</protein>
<keyword evidence="3" id="KW-1185">Reference proteome</keyword>
<evidence type="ECO:0000256" key="1">
    <source>
        <dbReference type="SAM" id="Phobius"/>
    </source>
</evidence>
<keyword evidence="1" id="KW-1133">Transmembrane helix</keyword>
<keyword evidence="1" id="KW-0472">Membrane</keyword>
<feature type="transmembrane region" description="Helical" evidence="1">
    <location>
        <begin position="132"/>
        <end position="154"/>
    </location>
</feature>
<evidence type="ECO:0000313" key="2">
    <source>
        <dbReference type="EMBL" id="KAK1620542.1"/>
    </source>
</evidence>
<evidence type="ECO:0000313" key="3">
    <source>
        <dbReference type="Proteomes" id="UP001231189"/>
    </source>
</evidence>
<dbReference type="AlphaFoldDB" id="A0AAD8RGK1"/>
<dbReference type="EMBL" id="JAUUTY010000006">
    <property type="protein sequence ID" value="KAK1620542.1"/>
    <property type="molecule type" value="Genomic_DNA"/>
</dbReference>
<feature type="transmembrane region" description="Helical" evidence="1">
    <location>
        <begin position="70"/>
        <end position="91"/>
    </location>
</feature>
<accession>A0AAD8RGK1</accession>
<comment type="caution">
    <text evidence="2">The sequence shown here is derived from an EMBL/GenBank/DDBJ whole genome shotgun (WGS) entry which is preliminary data.</text>
</comment>
<proteinExistence type="predicted"/>
<reference evidence="2" key="1">
    <citation type="submission" date="2023-07" db="EMBL/GenBank/DDBJ databases">
        <title>A chromosome-level genome assembly of Lolium multiflorum.</title>
        <authorList>
            <person name="Chen Y."/>
            <person name="Copetti D."/>
            <person name="Kolliker R."/>
            <person name="Studer B."/>
        </authorList>
    </citation>
    <scope>NUCLEOTIDE SEQUENCE</scope>
    <source>
        <strain evidence="2">02402/16</strain>
        <tissue evidence="2">Leaf</tissue>
    </source>
</reference>
<organism evidence="2 3">
    <name type="scientific">Lolium multiflorum</name>
    <name type="common">Italian ryegrass</name>
    <name type="synonym">Lolium perenne subsp. multiflorum</name>
    <dbReference type="NCBI Taxonomy" id="4521"/>
    <lineage>
        <taxon>Eukaryota</taxon>
        <taxon>Viridiplantae</taxon>
        <taxon>Streptophyta</taxon>
        <taxon>Embryophyta</taxon>
        <taxon>Tracheophyta</taxon>
        <taxon>Spermatophyta</taxon>
        <taxon>Magnoliopsida</taxon>
        <taxon>Liliopsida</taxon>
        <taxon>Poales</taxon>
        <taxon>Poaceae</taxon>
        <taxon>BOP clade</taxon>
        <taxon>Pooideae</taxon>
        <taxon>Poodae</taxon>
        <taxon>Poeae</taxon>
        <taxon>Poeae Chloroplast Group 2 (Poeae type)</taxon>
        <taxon>Loliodinae</taxon>
        <taxon>Loliinae</taxon>
        <taxon>Lolium</taxon>
    </lineage>
</organism>
<name>A0AAD8RGK1_LOLMU</name>
<dbReference type="Proteomes" id="UP001231189">
    <property type="component" value="Unassembled WGS sequence"/>
</dbReference>
<gene>
    <name evidence="2" type="ORF">QYE76_026059</name>
</gene>
<sequence length="181" mass="20542">MSKNTQKRICIHIFYLIYSKTAQVALFTAGQHSLACLIELVHTGCNLLLLRAQPSSILVIMHWYSGSNILILNCTTNLHCMSTFTVLIYLYPGIYPELISYTVICSPAIGRQSTRTVVPDSFQLTCEQLHRWIALEIFKILRVILVGILFYRVLDDHCASSDNSAGVRSLRIEKNDQYVDD</sequence>
<keyword evidence="1" id="KW-0812">Transmembrane</keyword>